<evidence type="ECO:0000313" key="7">
    <source>
        <dbReference type="Proteomes" id="UP000053226"/>
    </source>
</evidence>
<feature type="domain" description="AB hydrolase-1" evidence="5">
    <location>
        <begin position="14"/>
        <end position="222"/>
    </location>
</feature>
<comment type="pathway">
    <text evidence="3">Quinol/quinone metabolism; 1,4-dihydroxy-2-naphthoate biosynthesis; 1,4-dihydroxy-2-naphthoate from chorismate: step 3/7.</text>
</comment>
<dbReference type="GO" id="GO:0009234">
    <property type="term" value="P:menaquinone biosynthetic process"/>
    <property type="evidence" value="ECO:0007669"/>
    <property type="project" value="UniProtKB-UniRule"/>
</dbReference>
<keyword evidence="2 3" id="KW-0456">Lyase</keyword>
<accession>A0A0N0IAI8</accession>
<comment type="function">
    <text evidence="3">Catalyzes a proton abstraction reaction that results in 2,5-elimination of pyruvate from 2-succinyl-5-enolpyruvyl-6-hydroxy-3-cyclohexene-1-carboxylate (SEPHCHC) and the formation of 2-succinyl-6-hydroxy-2,4-cyclohexadiene-1-carboxylate (SHCHC).</text>
</comment>
<gene>
    <name evidence="3" type="primary">menH</name>
    <name evidence="6" type="ORF">M992_1635</name>
</gene>
<dbReference type="NCBIfam" id="TIGR03695">
    <property type="entry name" value="menH_SHCHC"/>
    <property type="match status" value="1"/>
</dbReference>
<dbReference type="AlphaFoldDB" id="A0A0N0IAI8"/>
<dbReference type="EMBL" id="LGAA01000017">
    <property type="protein sequence ID" value="KPD02960.1"/>
    <property type="molecule type" value="Genomic_DNA"/>
</dbReference>
<keyword evidence="1 3" id="KW-0474">Menaquinone biosynthesis</keyword>
<evidence type="ECO:0000256" key="4">
    <source>
        <dbReference type="NCBIfam" id="TIGR03695"/>
    </source>
</evidence>
<comment type="subunit">
    <text evidence="3">Monomer.</text>
</comment>
<evidence type="ECO:0000259" key="5">
    <source>
        <dbReference type="Pfam" id="PF00561"/>
    </source>
</evidence>
<dbReference type="NCBIfam" id="NF008340">
    <property type="entry name" value="PRK11126.1"/>
    <property type="match status" value="1"/>
</dbReference>
<evidence type="ECO:0000256" key="3">
    <source>
        <dbReference type="HAMAP-Rule" id="MF_01660"/>
    </source>
</evidence>
<dbReference type="InterPro" id="IPR000073">
    <property type="entry name" value="AB_hydrolase_1"/>
</dbReference>
<evidence type="ECO:0000256" key="1">
    <source>
        <dbReference type="ARBA" id="ARBA00022428"/>
    </source>
</evidence>
<comment type="pathway">
    <text evidence="3">Quinol/quinone metabolism; menaquinone biosynthesis.</text>
</comment>
<dbReference type="Pfam" id="PF00561">
    <property type="entry name" value="Abhydrolase_1"/>
    <property type="match status" value="1"/>
</dbReference>
<protein>
    <recommendedName>
        <fullName evidence="3 4">2-succinyl-6-hydroxy-2,4-cyclohexadiene-1-carboxylate synthase</fullName>
        <shortName evidence="3">SHCHC synthase</shortName>
        <ecNumber evidence="3 4">4.2.99.20</ecNumber>
    </recommendedName>
</protein>
<dbReference type="Gene3D" id="3.40.50.1820">
    <property type="entry name" value="alpha/beta hydrolase"/>
    <property type="match status" value="1"/>
</dbReference>
<proteinExistence type="inferred from homology"/>
<evidence type="ECO:0000313" key="6">
    <source>
        <dbReference type="EMBL" id="KPD02960.1"/>
    </source>
</evidence>
<comment type="caution">
    <text evidence="6">The sequence shown here is derived from an EMBL/GenBank/DDBJ whole genome shotgun (WGS) entry which is preliminary data.</text>
</comment>
<reference evidence="6 7" key="1">
    <citation type="submission" date="2015-07" db="EMBL/GenBank/DDBJ databases">
        <title>ATOL: Assembling a taxonomically balanced genome-scale reconstruction of the evolutionary history of the Enterobacteriaceae.</title>
        <authorList>
            <person name="Plunkett G.III."/>
            <person name="Neeno-Eckwall E.C."/>
            <person name="Glasner J.D."/>
            <person name="Perna N.T."/>
        </authorList>
    </citation>
    <scope>NUCLEOTIDE SEQUENCE [LARGE SCALE GENOMIC DNA]</scope>
    <source>
        <strain evidence="6 7">ATCC 35017</strain>
    </source>
</reference>
<dbReference type="HAMAP" id="MF_01660">
    <property type="entry name" value="MenH"/>
    <property type="match status" value="1"/>
</dbReference>
<dbReference type="OrthoDB" id="9808398at2"/>
<dbReference type="EC" id="4.2.99.20" evidence="3 4"/>
<dbReference type="PANTHER" id="PTHR42916:SF1">
    <property type="entry name" value="PROTEIN PHYLLO, CHLOROPLASTIC"/>
    <property type="match status" value="1"/>
</dbReference>
<dbReference type="InterPro" id="IPR022485">
    <property type="entry name" value="SHCHC_synthase_MenH"/>
</dbReference>
<dbReference type="UniPathway" id="UPA01057">
    <property type="reaction ID" value="UER00900"/>
</dbReference>
<dbReference type="Proteomes" id="UP000053226">
    <property type="component" value="Unassembled WGS sequence"/>
</dbReference>
<dbReference type="SUPFAM" id="SSF53474">
    <property type="entry name" value="alpha/beta-Hydrolases"/>
    <property type="match status" value="1"/>
</dbReference>
<name>A0A0N0IAI8_9GAMM</name>
<comment type="similarity">
    <text evidence="3">Belongs to the AB hydrolase superfamily. MenH family.</text>
</comment>
<dbReference type="RefSeq" id="WP_053908081.1">
    <property type="nucleotide sequence ID" value="NZ_CAWMUS010000017.1"/>
</dbReference>
<keyword evidence="7" id="KW-1185">Reference proteome</keyword>
<dbReference type="PANTHER" id="PTHR42916">
    <property type="entry name" value="2-SUCCINYL-5-ENOLPYRUVYL-6-HYDROXY-3-CYCLOHEXENE-1-CARBOXYLATE SYNTHASE"/>
    <property type="match status" value="1"/>
</dbReference>
<dbReference type="InterPro" id="IPR029058">
    <property type="entry name" value="AB_hydrolase_fold"/>
</dbReference>
<comment type="catalytic activity">
    <reaction evidence="3">
        <text>5-enolpyruvoyl-6-hydroxy-2-succinyl-cyclohex-3-ene-1-carboxylate = (1R,6R)-6-hydroxy-2-succinyl-cyclohexa-2,4-diene-1-carboxylate + pyruvate</text>
        <dbReference type="Rhea" id="RHEA:25597"/>
        <dbReference type="ChEBI" id="CHEBI:15361"/>
        <dbReference type="ChEBI" id="CHEBI:58689"/>
        <dbReference type="ChEBI" id="CHEBI:58818"/>
        <dbReference type="EC" id="4.2.99.20"/>
    </reaction>
</comment>
<evidence type="ECO:0000256" key="2">
    <source>
        <dbReference type="ARBA" id="ARBA00023239"/>
    </source>
</evidence>
<sequence>MLAARLFHRHQSGPWLVWLHGLLGDSTEWLPIINQLKDYPSLALDLPGHGQSVNISCTGFAPVSSLINATLAQYQIEDYYLIGYSLGGRLAMYHACYSRPSGLKGLIIEGGNVGLTDLSEKRQRSINDHYWAERFRHQTFSQVLDDWYRQAVFSQLNDQQRQQLIALRSHNNPQAIADMLEATSLAHQPFMADKLQRIDCPLLYLCGEHDQKFRRLAQQYALPMDLIPEAGHNAHQASPNAFADAIHQFLSHCG</sequence>
<organism evidence="6 7">
    <name type="scientific">Moellerella wisconsensis ATCC 35017</name>
    <dbReference type="NCBI Taxonomy" id="1354267"/>
    <lineage>
        <taxon>Bacteria</taxon>
        <taxon>Pseudomonadati</taxon>
        <taxon>Pseudomonadota</taxon>
        <taxon>Gammaproteobacteria</taxon>
        <taxon>Enterobacterales</taxon>
        <taxon>Morganellaceae</taxon>
        <taxon>Moellerella</taxon>
    </lineage>
</organism>
<dbReference type="GO" id="GO:0070205">
    <property type="term" value="F:2-succinyl-6-hydroxy-2,4-cyclohexadiene-1-carboxylate synthase activity"/>
    <property type="evidence" value="ECO:0007669"/>
    <property type="project" value="UniProtKB-UniRule"/>
</dbReference>
<dbReference type="UniPathway" id="UPA00079"/>